<evidence type="ECO:0000313" key="1">
    <source>
        <dbReference type="EMBL" id="SFA75949.1"/>
    </source>
</evidence>
<dbReference type="Proteomes" id="UP000243799">
    <property type="component" value="Unassembled WGS sequence"/>
</dbReference>
<dbReference type="PANTHER" id="PTHR43611:SF3">
    <property type="entry name" value="FLAVIN MONONUCLEOTIDE HYDROLASE 1, CHLOROPLATIC"/>
    <property type="match status" value="1"/>
</dbReference>
<dbReference type="Pfam" id="PF00702">
    <property type="entry name" value="Hydrolase"/>
    <property type="match status" value="1"/>
</dbReference>
<dbReference type="OrthoDB" id="9797415at2"/>
<dbReference type="NCBIfam" id="TIGR01509">
    <property type="entry name" value="HAD-SF-IA-v3"/>
    <property type="match status" value="1"/>
</dbReference>
<gene>
    <name evidence="1" type="ORF">SAMN05216266_101263</name>
</gene>
<proteinExistence type="predicted"/>
<sequence length="197" mass="21975">MTGNQWLIFDYGEVISSRTAALPALAQRIGVPASEFEPAYWAARNAYDRGCTDLDYWRAVGQRVGVGVDRATSNDLTELDILGWSRTEQSTLDLLDTLSEAGSRMALLSNAPVSFARFAERQEWTRHFRELVFSGDLRMAKPDRAIFDVLVSRIGARPQDCLFVDDRQSNIDGAREAGLRAERWTGAESALAFLRPA</sequence>
<dbReference type="EMBL" id="FOKG01000001">
    <property type="protein sequence ID" value="SFA75949.1"/>
    <property type="molecule type" value="Genomic_DNA"/>
</dbReference>
<dbReference type="AlphaFoldDB" id="A0A1I0VHH5"/>
<keyword evidence="1" id="KW-0378">Hydrolase</keyword>
<dbReference type="SUPFAM" id="SSF56784">
    <property type="entry name" value="HAD-like"/>
    <property type="match status" value="1"/>
</dbReference>
<reference evidence="2" key="1">
    <citation type="submission" date="2016-10" db="EMBL/GenBank/DDBJ databases">
        <authorList>
            <person name="Varghese N."/>
            <person name="Submissions S."/>
        </authorList>
    </citation>
    <scope>NUCLEOTIDE SEQUENCE [LARGE SCALE GENOMIC DNA]</scope>
    <source>
        <strain evidence="2">CGMCC 4.3568</strain>
    </source>
</reference>
<organism evidence="1 2">
    <name type="scientific">Amycolatopsis marina</name>
    <dbReference type="NCBI Taxonomy" id="490629"/>
    <lineage>
        <taxon>Bacteria</taxon>
        <taxon>Bacillati</taxon>
        <taxon>Actinomycetota</taxon>
        <taxon>Actinomycetes</taxon>
        <taxon>Pseudonocardiales</taxon>
        <taxon>Pseudonocardiaceae</taxon>
        <taxon>Amycolatopsis</taxon>
    </lineage>
</organism>
<accession>A0A1I0VHH5</accession>
<dbReference type="CDD" id="cd02603">
    <property type="entry name" value="HAD_sEH-N_like"/>
    <property type="match status" value="1"/>
</dbReference>
<dbReference type="InterPro" id="IPR023214">
    <property type="entry name" value="HAD_sf"/>
</dbReference>
<evidence type="ECO:0000313" key="2">
    <source>
        <dbReference type="Proteomes" id="UP000243799"/>
    </source>
</evidence>
<dbReference type="InterPro" id="IPR006439">
    <property type="entry name" value="HAD-SF_hydro_IA"/>
</dbReference>
<name>A0A1I0VHH5_9PSEU</name>
<protein>
    <submittedName>
        <fullName evidence="1">Putative hydrolase of the HAD superfamily</fullName>
    </submittedName>
</protein>
<dbReference type="STRING" id="490629.SAMN05216266_101263"/>
<dbReference type="RefSeq" id="WP_091668188.1">
    <property type="nucleotide sequence ID" value="NZ_FOKG01000001.1"/>
</dbReference>
<dbReference type="PRINTS" id="PR00413">
    <property type="entry name" value="HADHALOGNASE"/>
</dbReference>
<keyword evidence="2" id="KW-1185">Reference proteome</keyword>
<dbReference type="NCBIfam" id="TIGR01549">
    <property type="entry name" value="HAD-SF-IA-v1"/>
    <property type="match status" value="1"/>
</dbReference>
<dbReference type="GO" id="GO:0016787">
    <property type="term" value="F:hydrolase activity"/>
    <property type="evidence" value="ECO:0007669"/>
    <property type="project" value="UniProtKB-KW"/>
</dbReference>
<dbReference type="InterPro" id="IPR036412">
    <property type="entry name" value="HAD-like_sf"/>
</dbReference>
<dbReference type="PANTHER" id="PTHR43611">
    <property type="entry name" value="ALPHA-D-GLUCOSE 1-PHOSPHATE PHOSPHATASE"/>
    <property type="match status" value="1"/>
</dbReference>
<dbReference type="Gene3D" id="3.40.50.1000">
    <property type="entry name" value="HAD superfamily/HAD-like"/>
    <property type="match status" value="1"/>
</dbReference>